<evidence type="ECO:0000313" key="3">
    <source>
        <dbReference type="Proteomes" id="UP000317369"/>
    </source>
</evidence>
<keyword evidence="1" id="KW-1133">Transmembrane helix</keyword>
<proteinExistence type="predicted"/>
<evidence type="ECO:0000313" key="2">
    <source>
        <dbReference type="EMBL" id="QDU35493.1"/>
    </source>
</evidence>
<keyword evidence="3" id="KW-1185">Reference proteome</keyword>
<keyword evidence="1" id="KW-0812">Transmembrane</keyword>
<feature type="transmembrane region" description="Helical" evidence="1">
    <location>
        <begin position="12"/>
        <end position="32"/>
    </location>
</feature>
<organism evidence="2 3">
    <name type="scientific">Poriferisphaera corsica</name>
    <dbReference type="NCBI Taxonomy" id="2528020"/>
    <lineage>
        <taxon>Bacteria</taxon>
        <taxon>Pseudomonadati</taxon>
        <taxon>Planctomycetota</taxon>
        <taxon>Phycisphaerae</taxon>
        <taxon>Phycisphaerales</taxon>
        <taxon>Phycisphaeraceae</taxon>
        <taxon>Poriferisphaera</taxon>
    </lineage>
</organism>
<sequence>MQNAPVAINQSRCDWILLSLVPLITFVFISAMPCSKLIAATVPVTRSGYTNSYFNVPDEQPENAIWSEAPHTGVGEILYTGRPNNWYSPPTVVRINGSYIRPGTELTDPFKAAKFYFYAGNIEDGSMIESFETAITIPGIAETFTFDFQLQDNSDGTQAVLIADDIAEQIVSIDGIEYQLQMLGFKTNGPDIYSLSLITNNNRVMTSNLHFQLIPATVPLPATGSMAISALALLFLKRRRS</sequence>
<feature type="transmembrane region" description="Helical" evidence="1">
    <location>
        <begin position="213"/>
        <end position="236"/>
    </location>
</feature>
<dbReference type="AlphaFoldDB" id="A0A517YZ40"/>
<name>A0A517YZ40_9BACT</name>
<evidence type="ECO:0000256" key="1">
    <source>
        <dbReference type="SAM" id="Phobius"/>
    </source>
</evidence>
<keyword evidence="1" id="KW-0472">Membrane</keyword>
<gene>
    <name evidence="2" type="ORF">KS4_35760</name>
</gene>
<dbReference type="EMBL" id="CP036425">
    <property type="protein sequence ID" value="QDU35493.1"/>
    <property type="molecule type" value="Genomic_DNA"/>
</dbReference>
<dbReference type="KEGG" id="pcor:KS4_35760"/>
<protein>
    <submittedName>
        <fullName evidence="2">Uncharacterized protein</fullName>
    </submittedName>
</protein>
<dbReference type="Proteomes" id="UP000317369">
    <property type="component" value="Chromosome"/>
</dbReference>
<accession>A0A517YZ40</accession>
<reference evidence="2 3" key="1">
    <citation type="submission" date="2019-02" db="EMBL/GenBank/DDBJ databases">
        <title>Deep-cultivation of Planctomycetes and their phenomic and genomic characterization uncovers novel biology.</title>
        <authorList>
            <person name="Wiegand S."/>
            <person name="Jogler M."/>
            <person name="Boedeker C."/>
            <person name="Pinto D."/>
            <person name="Vollmers J."/>
            <person name="Rivas-Marin E."/>
            <person name="Kohn T."/>
            <person name="Peeters S.H."/>
            <person name="Heuer A."/>
            <person name="Rast P."/>
            <person name="Oberbeckmann S."/>
            <person name="Bunk B."/>
            <person name="Jeske O."/>
            <person name="Meyerdierks A."/>
            <person name="Storesund J.E."/>
            <person name="Kallscheuer N."/>
            <person name="Luecker S."/>
            <person name="Lage O.M."/>
            <person name="Pohl T."/>
            <person name="Merkel B.J."/>
            <person name="Hornburger P."/>
            <person name="Mueller R.-W."/>
            <person name="Bruemmer F."/>
            <person name="Labrenz M."/>
            <person name="Spormann A.M."/>
            <person name="Op den Camp H."/>
            <person name="Overmann J."/>
            <person name="Amann R."/>
            <person name="Jetten M.S.M."/>
            <person name="Mascher T."/>
            <person name="Medema M.H."/>
            <person name="Devos D.P."/>
            <person name="Kaster A.-K."/>
            <person name="Ovreas L."/>
            <person name="Rohde M."/>
            <person name="Galperin M.Y."/>
            <person name="Jogler C."/>
        </authorList>
    </citation>
    <scope>NUCLEOTIDE SEQUENCE [LARGE SCALE GENOMIC DNA]</scope>
    <source>
        <strain evidence="2 3">KS4</strain>
    </source>
</reference>